<name>A0A5B9GBY3_NPVMC</name>
<evidence type="ECO:0000313" key="1">
    <source>
        <dbReference type="EMBL" id="QEE79995.1"/>
    </source>
</evidence>
<dbReference type="EMBL" id="MK409385">
    <property type="protein sequence ID" value="QEE79995.1"/>
    <property type="molecule type" value="Genomic_DNA"/>
</dbReference>
<organism evidence="1">
    <name type="scientific">Mamestra configurata nucleopolyhedrovirus</name>
    <name type="common">MacoNPV</name>
    <dbReference type="NCBI Taxonomy" id="207830"/>
    <lineage>
        <taxon>Viruses</taxon>
        <taxon>Viruses incertae sedis</taxon>
        <taxon>Naldaviricetes</taxon>
        <taxon>Lefavirales</taxon>
        <taxon>Baculoviridae</taxon>
        <taxon>Alphabaculovirus</taxon>
        <taxon>Alphabaculovirus maconfiguratae</taxon>
    </lineage>
</organism>
<organismHost>
    <name type="scientific">Mamestra configurata</name>
    <name type="common">bertha armyworm</name>
    <dbReference type="NCBI Taxonomy" id="174822"/>
</organismHost>
<proteinExistence type="predicted"/>
<protein>
    <submittedName>
        <fullName evidence="1">Maco-A 108</fullName>
    </submittedName>
</protein>
<sequence>MPLDKSADLMSYKYDYYNALRRFTHDAKITVPEHLNLLSPEEQDDFLLYNKVADITDADGWQEYYNNFKRFNVLEFQKLPLANKLKTLRAYKNYYGTDKTSEEVRKYYKIKHNFIKPGHVYHCDVRHIKYVAFSRYSRIEDIFDKCISNTTFAKLLIDVVLLELITHLIKLKTLYLWPTVIQLFAKNIVSHIDRYVCVKVLAQFLLGLLHTVPHDDSDGDYEDAKLNVLRFCENVLNAEYWPVESLDPVLKICMQWFNIHYCKVCLTTPFEMYGDEYTLQLSNVFRVFLNSESDSVLYNVKFLQYLYGLINIKFCSTYCDDSGNYMVTNVIFDNHHVDNLKLGHIYNVCNKKKNCCECNKGFNK</sequence>
<accession>A0A5B9GBY3</accession>
<reference evidence="1" key="1">
    <citation type="submission" date="2019-01" db="EMBL/GenBank/DDBJ databases">
        <title>Genomics of alphabaculovirus isolates infecting Mamestra species from North America and Eurasia.</title>
        <authorList>
            <person name="Erlandson M.A."/>
            <person name="Baldwin D."/>
            <person name="Theilmann D.A."/>
        </authorList>
    </citation>
    <scope>NUCLEOTIDE SEQUENCE</scope>
    <source>
        <strain evidence="1">AB260</strain>
    </source>
</reference>